<keyword evidence="2" id="KW-1185">Reference proteome</keyword>
<reference evidence="1 2" key="1">
    <citation type="submission" date="2014-04" db="EMBL/GenBank/DDBJ databases">
        <title>Evolutionary Origins and Diversification of the Mycorrhizal Mutualists.</title>
        <authorList>
            <consortium name="DOE Joint Genome Institute"/>
            <consortium name="Mycorrhizal Genomics Consortium"/>
            <person name="Kohler A."/>
            <person name="Kuo A."/>
            <person name="Nagy L.G."/>
            <person name="Floudas D."/>
            <person name="Copeland A."/>
            <person name="Barry K.W."/>
            <person name="Cichocki N."/>
            <person name="Veneault-Fourrey C."/>
            <person name="LaButti K."/>
            <person name="Lindquist E.A."/>
            <person name="Lipzen A."/>
            <person name="Lundell T."/>
            <person name="Morin E."/>
            <person name="Murat C."/>
            <person name="Riley R."/>
            <person name="Ohm R."/>
            <person name="Sun H."/>
            <person name="Tunlid A."/>
            <person name="Henrissat B."/>
            <person name="Grigoriev I.V."/>
            <person name="Hibbett D.S."/>
            <person name="Martin F."/>
        </authorList>
    </citation>
    <scope>NUCLEOTIDE SEQUENCE [LARGE SCALE GENOMIC DNA]</scope>
    <source>
        <strain evidence="1 2">FD-317 M1</strain>
    </source>
</reference>
<dbReference type="HOGENOM" id="CLU_1151899_0_0_1"/>
<dbReference type="AlphaFoldDB" id="A0A0D0CFB8"/>
<gene>
    <name evidence="1" type="ORF">GYMLUDRAFT_593930</name>
</gene>
<sequence>MAAIPTPDTAVPRLVVVDDTDPTIQYSGAFSLDSTGLLDTQGFGGPVYNRTITGTTRNGSLSYNFKGSFVRAMVAATGFYSWNCSVDDHPIPSFAVNSSQLTNYVACDSAGILTGSTNVHTLDVNFFFSPDSPANSSLWLDSIQYQPLLSDPLDAVTLRIDNSDPSVVYSNSSGAWIQGAGSNGTVVNGASMSFTFNGSSASLYGINLGYPDFWNPTTAYYLIDGKLTDFDLPGSTTVASLGSRVASVINCCSSFQYHELSSGSYHKLFYCQNRSRQLFRRGLIQLHLWFE</sequence>
<proteinExistence type="predicted"/>
<organism evidence="1 2">
    <name type="scientific">Collybiopsis luxurians FD-317 M1</name>
    <dbReference type="NCBI Taxonomy" id="944289"/>
    <lineage>
        <taxon>Eukaryota</taxon>
        <taxon>Fungi</taxon>
        <taxon>Dikarya</taxon>
        <taxon>Basidiomycota</taxon>
        <taxon>Agaricomycotina</taxon>
        <taxon>Agaricomycetes</taxon>
        <taxon>Agaricomycetidae</taxon>
        <taxon>Agaricales</taxon>
        <taxon>Marasmiineae</taxon>
        <taxon>Omphalotaceae</taxon>
        <taxon>Collybiopsis</taxon>
        <taxon>Collybiopsis luxurians</taxon>
    </lineage>
</organism>
<protein>
    <submittedName>
        <fullName evidence="1">Uncharacterized protein</fullName>
    </submittedName>
</protein>
<evidence type="ECO:0000313" key="1">
    <source>
        <dbReference type="EMBL" id="KIK61279.1"/>
    </source>
</evidence>
<name>A0A0D0CFB8_9AGAR</name>
<evidence type="ECO:0000313" key="2">
    <source>
        <dbReference type="Proteomes" id="UP000053593"/>
    </source>
</evidence>
<dbReference type="Proteomes" id="UP000053593">
    <property type="component" value="Unassembled WGS sequence"/>
</dbReference>
<accession>A0A0D0CFB8</accession>
<dbReference type="OrthoDB" id="3052647at2759"/>
<dbReference type="EMBL" id="KN834772">
    <property type="protein sequence ID" value="KIK61279.1"/>
    <property type="molecule type" value="Genomic_DNA"/>
</dbReference>